<reference evidence="2" key="1">
    <citation type="journal article" date="2017" name="Curr. Microbiol.">
        <title>Genomic Diversity of Type B3 Bacteriophages of Caulobacter crescentus.</title>
        <authorList>
            <person name="Ash K.T."/>
            <person name="Drake K.M."/>
            <person name="Gibbs W.S."/>
            <person name="Ely B."/>
        </authorList>
    </citation>
    <scope>NUCLEOTIDE SEQUENCE [LARGE SCALE GENOMIC DNA]</scope>
</reference>
<gene>
    <name evidence="1" type="ORF">Ccr32_gp121</name>
</gene>
<dbReference type="Proteomes" id="UP000222485">
    <property type="component" value="Genome"/>
</dbReference>
<organism evidence="1 2">
    <name type="scientific">Caulobacter phage Ccr32</name>
    <dbReference type="NCBI Taxonomy" id="1959738"/>
    <lineage>
        <taxon>Viruses</taxon>
        <taxon>Duplodnaviria</taxon>
        <taxon>Heunggongvirae</taxon>
        <taxon>Uroviricota</taxon>
        <taxon>Caudoviricetes</taxon>
        <taxon>Jeanschmidtviridae</taxon>
        <taxon>Shapirovirus</taxon>
        <taxon>Shapirovirus cbk</taxon>
    </lineage>
</organism>
<evidence type="ECO:0000313" key="1">
    <source>
        <dbReference type="EMBL" id="ARB15039.1"/>
    </source>
</evidence>
<name>A0A1V0EDT1_9CAUD</name>
<proteinExistence type="predicted"/>
<dbReference type="EMBL" id="KY555146">
    <property type="protein sequence ID" value="ARB15039.1"/>
    <property type="molecule type" value="Genomic_DNA"/>
</dbReference>
<sequence length="262" mass="29139">MTLLFSRRVAYPTRPSGGFLYALVTSETHSIQIGLGHESASGLNVSHVMTLNLKPGFAYEIADRIEREGFSFKAGRLAEHFGVDKTLEIEPGSFLVVGDSVSPKTITGMLADAIREAHDAVWGHPQDWEIENVPLGDGRCLWLAYDSEIDKIRLGIGYYDENNVAMLGDQSFAVGKRQAGDFAVDVWTRPGLMYFYALPPRWPEGLQRAIGHTDKQKLAKAFLKLADVIWRGEVKTTGRRPLSDDEIEAMHARLQRPAAPQE</sequence>
<protein>
    <submittedName>
        <fullName evidence="1">Uncharacterized protein</fullName>
    </submittedName>
</protein>
<accession>A0A1V0EDT1</accession>
<evidence type="ECO:0000313" key="2">
    <source>
        <dbReference type="Proteomes" id="UP000222485"/>
    </source>
</evidence>